<keyword evidence="7" id="KW-0675">Receptor</keyword>
<dbReference type="Proteomes" id="UP000014400">
    <property type="component" value="Unassembled WGS sequence"/>
</dbReference>
<feature type="chain" id="PRO_5004506294" description="TonB-dependent receptor plug domain-containing protein" evidence="10">
    <location>
        <begin position="40"/>
        <end position="726"/>
    </location>
</feature>
<proteinExistence type="inferred from homology"/>
<dbReference type="InterPro" id="IPR036942">
    <property type="entry name" value="Beta-barrel_TonB_sf"/>
</dbReference>
<dbReference type="PATRIC" id="fig|1203554.3.peg.1332"/>
<dbReference type="GO" id="GO:0015344">
    <property type="term" value="F:siderophore uptake transmembrane transporter activity"/>
    <property type="evidence" value="ECO:0007669"/>
    <property type="project" value="TreeGrafter"/>
</dbReference>
<evidence type="ECO:0000256" key="7">
    <source>
        <dbReference type="ARBA" id="ARBA00023170"/>
    </source>
</evidence>
<evidence type="ECO:0000256" key="2">
    <source>
        <dbReference type="ARBA" id="ARBA00009810"/>
    </source>
</evidence>
<keyword evidence="6 9" id="KW-0472">Membrane</keyword>
<evidence type="ECO:0000259" key="11">
    <source>
        <dbReference type="Pfam" id="PF07715"/>
    </source>
</evidence>
<protein>
    <recommendedName>
        <fullName evidence="11">TonB-dependent receptor plug domain-containing protein</fullName>
    </recommendedName>
</protein>
<feature type="signal peptide" evidence="10">
    <location>
        <begin position="1"/>
        <end position="39"/>
    </location>
</feature>
<dbReference type="InterPro" id="IPR039426">
    <property type="entry name" value="TonB-dep_rcpt-like"/>
</dbReference>
<evidence type="ECO:0000256" key="4">
    <source>
        <dbReference type="ARBA" id="ARBA00022452"/>
    </source>
</evidence>
<gene>
    <name evidence="12" type="ORF">HMPREF1476_01272</name>
</gene>
<evidence type="ECO:0000256" key="6">
    <source>
        <dbReference type="ARBA" id="ARBA00023136"/>
    </source>
</evidence>
<keyword evidence="4 9" id="KW-1134">Transmembrane beta strand</keyword>
<organism evidence="12 13">
    <name type="scientific">Sutterella wadsworthensis HGA0223</name>
    <dbReference type="NCBI Taxonomy" id="1203554"/>
    <lineage>
        <taxon>Bacteria</taxon>
        <taxon>Pseudomonadati</taxon>
        <taxon>Pseudomonadota</taxon>
        <taxon>Betaproteobacteria</taxon>
        <taxon>Burkholderiales</taxon>
        <taxon>Sutterellaceae</taxon>
        <taxon>Sutterella</taxon>
    </lineage>
</organism>
<feature type="domain" description="TonB-dependent receptor plug" evidence="11">
    <location>
        <begin position="75"/>
        <end position="178"/>
    </location>
</feature>
<dbReference type="eggNOG" id="COG4771">
    <property type="taxonomic scope" value="Bacteria"/>
</dbReference>
<keyword evidence="10" id="KW-0732">Signal</keyword>
<dbReference type="Gene3D" id="2.40.170.20">
    <property type="entry name" value="TonB-dependent receptor, beta-barrel domain"/>
    <property type="match status" value="1"/>
</dbReference>
<comment type="subcellular location">
    <subcellularLocation>
        <location evidence="1 9">Cell outer membrane</location>
        <topology evidence="1 9">Multi-pass membrane protein</topology>
    </subcellularLocation>
</comment>
<keyword evidence="3 9" id="KW-0813">Transport</keyword>
<evidence type="ECO:0000313" key="12">
    <source>
        <dbReference type="EMBL" id="EPD99235.1"/>
    </source>
</evidence>
<keyword evidence="5 9" id="KW-0812">Transmembrane</keyword>
<evidence type="ECO:0000256" key="9">
    <source>
        <dbReference type="PROSITE-ProRule" id="PRU01360"/>
    </source>
</evidence>
<dbReference type="AlphaFoldDB" id="S3BIR6"/>
<dbReference type="EMBL" id="ATCF01000017">
    <property type="protein sequence ID" value="EPD99235.1"/>
    <property type="molecule type" value="Genomic_DNA"/>
</dbReference>
<dbReference type="PANTHER" id="PTHR30069">
    <property type="entry name" value="TONB-DEPENDENT OUTER MEMBRANE RECEPTOR"/>
    <property type="match status" value="1"/>
</dbReference>
<comment type="similarity">
    <text evidence="2 9">Belongs to the TonB-dependent receptor family.</text>
</comment>
<dbReference type="PROSITE" id="PS52016">
    <property type="entry name" value="TONB_DEPENDENT_REC_3"/>
    <property type="match status" value="1"/>
</dbReference>
<dbReference type="GO" id="GO:0044718">
    <property type="term" value="P:siderophore transmembrane transport"/>
    <property type="evidence" value="ECO:0007669"/>
    <property type="project" value="TreeGrafter"/>
</dbReference>
<evidence type="ECO:0000313" key="13">
    <source>
        <dbReference type="Proteomes" id="UP000014400"/>
    </source>
</evidence>
<evidence type="ECO:0000256" key="3">
    <source>
        <dbReference type="ARBA" id="ARBA00022448"/>
    </source>
</evidence>
<dbReference type="Gene3D" id="2.170.130.10">
    <property type="entry name" value="TonB-dependent receptor, plug domain"/>
    <property type="match status" value="1"/>
</dbReference>
<dbReference type="SUPFAM" id="SSF56935">
    <property type="entry name" value="Porins"/>
    <property type="match status" value="1"/>
</dbReference>
<evidence type="ECO:0000256" key="1">
    <source>
        <dbReference type="ARBA" id="ARBA00004571"/>
    </source>
</evidence>
<name>S3BIR6_9BURK</name>
<sequence>MPITFISSAAHTKRLTAQWSFKHSAVMAALLMACCSAQAQNARMDEDPASDDAIELKTTYVRPEYVEIERLRETKEIIVIPKEDIVERGNRTISDVLEGVPGVSVNTSGWGSIDLRGQGNDTANRNLQVMLDGAPITTLLNHPHSTNYDVVPVEELERIEIIPGGGSVLYGSGTAGGVINITTNLRSMKDPKTSAFGEWNSDGYRIGASVGARLNEKFSFLGTASKIDRDLYFKNTYRNSNYYSAGIRWDLTEKQSLTLRASRLEEDSQFIKTASARNIQKYGKDYVPPWTTQTVGVDENGQLIKRRVRGYLNGDRAINSYNLSYANDLTDRLHLTADSFYSDGYFSNNQFGDQIIDQESKGLKLKLDIDYLEGSDLLLGFDYTKQSADFNYIGSWKKDSSGKYYGEPYSFLYDKTVIALYGLNTLKWGDFSFTQGLRRELTKWGYDKTGNRIAGADTSDRWNTALELSAAWRYRDTGRIYARYERGYTVPDGLMIADQAVVNGDRVYKITNAEDEKYDMYEIGLRDKVAFSTVSVSLWMSNTNNQLYRMYVRGLSDARTLNLLQTRRWGADVSLQQTIGRLTLTESYSWLKGRSDYTSAGSRFMDEVGKDKIDFTRSGLQKVPQHSLSVLAKYDFTDNFSGDVRYTYYGKYNNFLSDAEKETDGIVKSRQIVDTSLHFKPWEHLEIYAGVTNLFNEKYYDYVSIGSWSLIPGRERTYFVGLRGTY</sequence>
<accession>S3BIR6</accession>
<dbReference type="InterPro" id="IPR012910">
    <property type="entry name" value="Plug_dom"/>
</dbReference>
<dbReference type="STRING" id="1203554.HMPREF1476_01272"/>
<dbReference type="PANTHER" id="PTHR30069:SF27">
    <property type="entry name" value="BLL4766 PROTEIN"/>
    <property type="match status" value="1"/>
</dbReference>
<reference evidence="12 13" key="1">
    <citation type="submission" date="2013-04" db="EMBL/GenBank/DDBJ databases">
        <title>The Genome Sequence of Sutterella wadsworthensis HGA0223.</title>
        <authorList>
            <consortium name="The Broad Institute Genomics Platform"/>
            <person name="Earl A."/>
            <person name="Ward D."/>
            <person name="Feldgarden M."/>
            <person name="Gevers D."/>
            <person name="Schmidt T.M."/>
            <person name="Dover J."/>
            <person name="Dai D."/>
            <person name="Walker B."/>
            <person name="Young S."/>
            <person name="Zeng Q."/>
            <person name="Gargeya S."/>
            <person name="Fitzgerald M."/>
            <person name="Haas B."/>
            <person name="Abouelleil A."/>
            <person name="Allen A.W."/>
            <person name="Alvarado L."/>
            <person name="Arachchi H.M."/>
            <person name="Berlin A.M."/>
            <person name="Chapman S.B."/>
            <person name="Gainer-Dewar J."/>
            <person name="Goldberg J."/>
            <person name="Griggs A."/>
            <person name="Gujja S."/>
            <person name="Hansen M."/>
            <person name="Howarth C."/>
            <person name="Imamovic A."/>
            <person name="Ireland A."/>
            <person name="Larimer J."/>
            <person name="McCowan C."/>
            <person name="Murphy C."/>
            <person name="Pearson M."/>
            <person name="Poon T.W."/>
            <person name="Priest M."/>
            <person name="Roberts A."/>
            <person name="Saif S."/>
            <person name="Shea T."/>
            <person name="Sisk P."/>
            <person name="Sykes S."/>
            <person name="Wortman J."/>
            <person name="Nusbaum C."/>
            <person name="Birren B."/>
        </authorList>
    </citation>
    <scope>NUCLEOTIDE SEQUENCE [LARGE SCALE GENOMIC DNA]</scope>
    <source>
        <strain evidence="12 13">HGA0223</strain>
    </source>
</reference>
<dbReference type="HOGENOM" id="CLU_008287_18_3_4"/>
<comment type="caution">
    <text evidence="12">The sequence shown here is derived from an EMBL/GenBank/DDBJ whole genome shotgun (WGS) entry which is preliminary data.</text>
</comment>
<dbReference type="InterPro" id="IPR037066">
    <property type="entry name" value="Plug_dom_sf"/>
</dbReference>
<evidence type="ECO:0000256" key="8">
    <source>
        <dbReference type="ARBA" id="ARBA00023237"/>
    </source>
</evidence>
<keyword evidence="13" id="KW-1185">Reference proteome</keyword>
<dbReference type="Pfam" id="PF07715">
    <property type="entry name" value="Plug"/>
    <property type="match status" value="1"/>
</dbReference>
<keyword evidence="8 9" id="KW-0998">Cell outer membrane</keyword>
<evidence type="ECO:0000256" key="10">
    <source>
        <dbReference type="SAM" id="SignalP"/>
    </source>
</evidence>
<dbReference type="GO" id="GO:0009279">
    <property type="term" value="C:cell outer membrane"/>
    <property type="evidence" value="ECO:0007669"/>
    <property type="project" value="UniProtKB-SubCell"/>
</dbReference>
<evidence type="ECO:0000256" key="5">
    <source>
        <dbReference type="ARBA" id="ARBA00022692"/>
    </source>
</evidence>